<gene>
    <name evidence="2" type="ORF">DY000_02022978</name>
</gene>
<protein>
    <recommendedName>
        <fullName evidence="1">Transposase MuDR plant domain-containing protein</fullName>
    </recommendedName>
</protein>
<evidence type="ECO:0000259" key="1">
    <source>
        <dbReference type="Pfam" id="PF03108"/>
    </source>
</evidence>
<reference evidence="2 3" key="1">
    <citation type="journal article" date="2020" name="BMC Genomics">
        <title>Intraspecific diversification of the crop wild relative Brassica cretica Lam. using demographic model selection.</title>
        <authorList>
            <person name="Kioukis A."/>
            <person name="Michalopoulou V.A."/>
            <person name="Briers L."/>
            <person name="Pirintsos S."/>
            <person name="Studholme D.J."/>
            <person name="Pavlidis P."/>
            <person name="Sarris P.F."/>
        </authorList>
    </citation>
    <scope>NUCLEOTIDE SEQUENCE [LARGE SCALE GENOMIC DNA]</scope>
    <source>
        <strain evidence="3">cv. PFS-1207/04</strain>
    </source>
</reference>
<keyword evidence="3" id="KW-1185">Reference proteome</keyword>
<dbReference type="Proteomes" id="UP000266723">
    <property type="component" value="Unassembled WGS sequence"/>
</dbReference>
<accession>A0ABQ7EBJ8</accession>
<sequence length="238" mass="26123">MAGDADDGSRYFNPDWPEVEIGPDCWKNVINRNYNHGEAQSETVDGHAAANGTSTYVIMNYQVTEDETPNIVEVDHSSTGSTGNSKQGLAGDTLYNPIHVTVAYENNGGNDQHEQTFMAKERRLSVGGEGGQNSYIHVTDDSDIRAVTTPMGIERLIIDGSSSKTVGYQGANNPDVVNVGMIFKCREDFKHHMAMYAIRKKFRFQNSCSAPGGMVLQCFSHTCSWRVHAAILKNTPVV</sequence>
<comment type="caution">
    <text evidence="2">The sequence shown here is derived from an EMBL/GenBank/DDBJ whole genome shotgun (WGS) entry which is preliminary data.</text>
</comment>
<evidence type="ECO:0000313" key="2">
    <source>
        <dbReference type="EMBL" id="KAF3593940.1"/>
    </source>
</evidence>
<evidence type="ECO:0000313" key="3">
    <source>
        <dbReference type="Proteomes" id="UP000266723"/>
    </source>
</evidence>
<feature type="domain" description="Transposase MuDR plant" evidence="1">
    <location>
        <begin position="177"/>
        <end position="236"/>
    </location>
</feature>
<name>A0ABQ7EBJ8_BRACR</name>
<dbReference type="Pfam" id="PF03108">
    <property type="entry name" value="DBD_Tnp_Mut"/>
    <property type="match status" value="1"/>
</dbReference>
<dbReference type="InterPro" id="IPR004332">
    <property type="entry name" value="Transposase_MuDR"/>
</dbReference>
<proteinExistence type="predicted"/>
<organism evidence="2 3">
    <name type="scientific">Brassica cretica</name>
    <name type="common">Mustard</name>
    <dbReference type="NCBI Taxonomy" id="69181"/>
    <lineage>
        <taxon>Eukaryota</taxon>
        <taxon>Viridiplantae</taxon>
        <taxon>Streptophyta</taxon>
        <taxon>Embryophyta</taxon>
        <taxon>Tracheophyta</taxon>
        <taxon>Spermatophyta</taxon>
        <taxon>Magnoliopsida</taxon>
        <taxon>eudicotyledons</taxon>
        <taxon>Gunneridae</taxon>
        <taxon>Pentapetalae</taxon>
        <taxon>rosids</taxon>
        <taxon>malvids</taxon>
        <taxon>Brassicales</taxon>
        <taxon>Brassicaceae</taxon>
        <taxon>Brassiceae</taxon>
        <taxon>Brassica</taxon>
    </lineage>
</organism>
<dbReference type="EMBL" id="QGKV02000299">
    <property type="protein sequence ID" value="KAF3593940.1"/>
    <property type="molecule type" value="Genomic_DNA"/>
</dbReference>